<dbReference type="Gene3D" id="2.160.20.80">
    <property type="entry name" value="E3 ubiquitin-protein ligase SopA"/>
    <property type="match status" value="1"/>
</dbReference>
<evidence type="ECO:0000313" key="2">
    <source>
        <dbReference type="EMBL" id="CAB4203393.1"/>
    </source>
</evidence>
<dbReference type="EMBL" id="LR797437">
    <property type="protein sequence ID" value="CAB4216038.1"/>
    <property type="molecule type" value="Genomic_DNA"/>
</dbReference>
<dbReference type="EMBL" id="LR796890">
    <property type="protein sequence ID" value="CAB4172980.1"/>
    <property type="molecule type" value="Genomic_DNA"/>
</dbReference>
<evidence type="ECO:0000313" key="3">
    <source>
        <dbReference type="EMBL" id="CAB4216038.1"/>
    </source>
</evidence>
<dbReference type="SUPFAM" id="SSF141571">
    <property type="entry name" value="Pentapeptide repeat-like"/>
    <property type="match status" value="1"/>
</dbReference>
<organism evidence="1">
    <name type="scientific">uncultured Caudovirales phage</name>
    <dbReference type="NCBI Taxonomy" id="2100421"/>
    <lineage>
        <taxon>Viruses</taxon>
        <taxon>Duplodnaviria</taxon>
        <taxon>Heunggongvirae</taxon>
        <taxon>Uroviricota</taxon>
        <taxon>Caudoviricetes</taxon>
        <taxon>Peduoviridae</taxon>
        <taxon>Maltschvirus</taxon>
        <taxon>Maltschvirus maltsch</taxon>
    </lineage>
</organism>
<gene>
    <name evidence="2" type="ORF">UFOVP1381_53</name>
    <name evidence="3" type="ORF">UFOVP1476_26</name>
    <name evidence="1" type="ORF">UFOVP944_20</name>
</gene>
<dbReference type="InterPro" id="IPR001646">
    <property type="entry name" value="5peptide_repeat"/>
</dbReference>
<protein>
    <submittedName>
        <fullName evidence="1">Pentapeptide repeat</fullName>
    </submittedName>
</protein>
<dbReference type="EMBL" id="LR797328">
    <property type="protein sequence ID" value="CAB4203393.1"/>
    <property type="molecule type" value="Genomic_DNA"/>
</dbReference>
<dbReference type="Pfam" id="PF00805">
    <property type="entry name" value="Pentapeptide"/>
    <property type="match status" value="1"/>
</dbReference>
<sequence>MTEGFNPHLEAEYPPMEKGELDARDWRRFDPEQETQPSFACMDMPRGRFQWARFIKANFTDAFIIRSNFRYASLVDARFDRATLRLADMRNTDLTGTSFRYADIRGANFEGATLPANILEAFYGAQVNEGTKLPVELRDQLAEIAEGIRKRVPTFYWG</sequence>
<proteinExistence type="predicted"/>
<reference evidence="1" key="1">
    <citation type="submission" date="2020-05" db="EMBL/GenBank/DDBJ databases">
        <authorList>
            <person name="Chiriac C."/>
            <person name="Salcher M."/>
            <person name="Ghai R."/>
            <person name="Kavagutti S V."/>
        </authorList>
    </citation>
    <scope>NUCLEOTIDE SEQUENCE</scope>
</reference>
<name>A0A6J5PM70_9CAUD</name>
<evidence type="ECO:0000313" key="1">
    <source>
        <dbReference type="EMBL" id="CAB4172980.1"/>
    </source>
</evidence>
<accession>A0A6J5PM70</accession>